<dbReference type="Pfam" id="PF07508">
    <property type="entry name" value="Recombinase"/>
    <property type="match status" value="1"/>
</dbReference>
<dbReference type="PROSITE" id="PS51737">
    <property type="entry name" value="RECOMBINASE_DNA_BIND"/>
    <property type="match status" value="1"/>
</dbReference>
<dbReference type="AlphaFoldDB" id="R5QB01"/>
<dbReference type="InterPro" id="IPR006119">
    <property type="entry name" value="Resolv_N"/>
</dbReference>
<gene>
    <name evidence="4" type="ORF">BN734_01597</name>
</gene>
<sequence length="535" mass="61519">MNDNVTLIPARRRAGNRISKEENKPKLKVAAYCRVSTDSDEQAGSYEVQVQHYTEYIGRNKDWELAGIYADDGISGTNTKKREGFNEMIDDCMAGKVDMIITKSISRFARNTIDCLKYVRQLKEKNIVIIFEKENINTLEASGELLLTIMASLAQQESASLSQNVKLGLQFRYQEGKVQVNHEHFLGYTKDEEGNLIIDEEEAKTIRRIYREYLEGASFRDIADGLERDKIKTGGKRYKWHLSTIRGILRNEKYMGDALLQKTITTDFIEKIRIKNDGTVPQYYVKDSQEPIIARDIFTQVQEEMVRRANLTSGMDGKKKRVYSSKYALSSICTCTKCGDIYRRIAWNNRGKKSTVWRCCTRVENGPSACDAPTVQESELQEATLKAINQLLSCSDSMMQVLRNNIEIALADDNSGEMERLNVILKEKQKELVKLAHAKKDYTSLADEIDILRDKKQELLVQRAEMEGVKKRVAELTDFFQGTVQELTEYDEGMVRKYIEQIKVYEDKFTVCFKAKVEIEIECENNRKIMAVNRD</sequence>
<feature type="domain" description="Resolvase/invertase-type recombinase catalytic" evidence="2">
    <location>
        <begin position="28"/>
        <end position="176"/>
    </location>
</feature>
<dbReference type="InterPro" id="IPR050639">
    <property type="entry name" value="SSR_resolvase"/>
</dbReference>
<protein>
    <recommendedName>
        <fullName evidence="6">Recombinase family protein</fullName>
    </recommendedName>
</protein>
<dbReference type="Proteomes" id="UP000017998">
    <property type="component" value="Unassembled WGS sequence"/>
</dbReference>
<dbReference type="PROSITE" id="PS51736">
    <property type="entry name" value="RECOMBINASES_3"/>
    <property type="match status" value="1"/>
</dbReference>
<dbReference type="PANTHER" id="PTHR30461:SF23">
    <property type="entry name" value="DNA RECOMBINASE-RELATED"/>
    <property type="match status" value="1"/>
</dbReference>
<dbReference type="SMART" id="SM00857">
    <property type="entry name" value="Resolvase"/>
    <property type="match status" value="1"/>
</dbReference>
<dbReference type="Pfam" id="PF00239">
    <property type="entry name" value="Resolvase"/>
    <property type="match status" value="1"/>
</dbReference>
<feature type="domain" description="Recombinase" evidence="3">
    <location>
        <begin position="185"/>
        <end position="311"/>
    </location>
</feature>
<dbReference type="InterPro" id="IPR011109">
    <property type="entry name" value="DNA_bind_recombinase_dom"/>
</dbReference>
<dbReference type="GO" id="GO:0000150">
    <property type="term" value="F:DNA strand exchange activity"/>
    <property type="evidence" value="ECO:0007669"/>
    <property type="project" value="InterPro"/>
</dbReference>
<proteinExistence type="predicted"/>
<name>R5QB01_9FIRM</name>
<dbReference type="Gene3D" id="3.90.1750.20">
    <property type="entry name" value="Putative Large Serine Recombinase, Chain B, Domain 2"/>
    <property type="match status" value="1"/>
</dbReference>
<dbReference type="InterPro" id="IPR036162">
    <property type="entry name" value="Resolvase-like_N_sf"/>
</dbReference>
<reference evidence="4" key="1">
    <citation type="submission" date="2012-11" db="EMBL/GenBank/DDBJ databases">
        <title>Dependencies among metagenomic species, viruses, plasmids and units of genetic variation.</title>
        <authorList>
            <person name="Nielsen H.B."/>
            <person name="Almeida M."/>
            <person name="Juncker A.S."/>
            <person name="Rasmussen S."/>
            <person name="Li J."/>
            <person name="Sunagawa S."/>
            <person name="Plichta D."/>
            <person name="Gautier L."/>
            <person name="Le Chatelier E."/>
            <person name="Peletier E."/>
            <person name="Bonde I."/>
            <person name="Nielsen T."/>
            <person name="Manichanh C."/>
            <person name="Arumugam M."/>
            <person name="Batto J."/>
            <person name="Santos M.B.Q.D."/>
            <person name="Blom N."/>
            <person name="Borruel N."/>
            <person name="Burgdorf K.S."/>
            <person name="Boumezbeur F."/>
            <person name="Casellas F."/>
            <person name="Dore J."/>
            <person name="Guarner F."/>
            <person name="Hansen T."/>
            <person name="Hildebrand F."/>
            <person name="Kaas R.S."/>
            <person name="Kennedy S."/>
            <person name="Kristiansen K."/>
            <person name="Kultima J.R."/>
            <person name="Leonard P."/>
            <person name="Levenez F."/>
            <person name="Lund O."/>
            <person name="Moumen B."/>
            <person name="Le Paslier D."/>
            <person name="Pons N."/>
            <person name="Pedersen O."/>
            <person name="Prifti E."/>
            <person name="Qin J."/>
            <person name="Raes J."/>
            <person name="Tap J."/>
            <person name="Tims S."/>
            <person name="Ussery D.W."/>
            <person name="Yamada T."/>
            <person name="MetaHit consortium"/>
            <person name="Renault P."/>
            <person name="Sicheritz-Ponten T."/>
            <person name="Bork P."/>
            <person name="Wang J."/>
            <person name="Brunak S."/>
            <person name="Ehrlich S.D."/>
        </authorList>
    </citation>
    <scope>NUCLEOTIDE SEQUENCE [LARGE SCALE GENOMIC DNA]</scope>
</reference>
<organism evidence="4 5">
    <name type="scientific">[Ruminococcus] torques CAG:61</name>
    <dbReference type="NCBI Taxonomy" id="1263108"/>
    <lineage>
        <taxon>Bacteria</taxon>
        <taxon>Bacillati</taxon>
        <taxon>Bacillota</taxon>
        <taxon>Clostridia</taxon>
        <taxon>Lachnospirales</taxon>
        <taxon>Lachnospiraceae</taxon>
        <taxon>Mediterraneibacter</taxon>
    </lineage>
</organism>
<dbReference type="GO" id="GO:0003677">
    <property type="term" value="F:DNA binding"/>
    <property type="evidence" value="ECO:0007669"/>
    <property type="project" value="InterPro"/>
</dbReference>
<dbReference type="Gene3D" id="3.40.50.1390">
    <property type="entry name" value="Resolvase, N-terminal catalytic domain"/>
    <property type="match status" value="1"/>
</dbReference>
<comment type="caution">
    <text evidence="4">The sequence shown here is derived from an EMBL/GenBank/DDBJ whole genome shotgun (WGS) entry which is preliminary data.</text>
</comment>
<feature type="coiled-coil region" evidence="1">
    <location>
        <begin position="418"/>
        <end position="462"/>
    </location>
</feature>
<keyword evidence="1" id="KW-0175">Coiled coil</keyword>
<dbReference type="EMBL" id="CAZS010000050">
    <property type="protein sequence ID" value="CCZ25783.1"/>
    <property type="molecule type" value="Genomic_DNA"/>
</dbReference>
<dbReference type="RefSeq" id="WP_022003220.1">
    <property type="nucleotide sequence ID" value="NZ_HF995170.1"/>
</dbReference>
<evidence type="ECO:0008006" key="6">
    <source>
        <dbReference type="Google" id="ProtNLM"/>
    </source>
</evidence>
<dbReference type="PANTHER" id="PTHR30461">
    <property type="entry name" value="DNA-INVERTASE FROM LAMBDOID PROPHAGE"/>
    <property type="match status" value="1"/>
</dbReference>
<dbReference type="SUPFAM" id="SSF53041">
    <property type="entry name" value="Resolvase-like"/>
    <property type="match status" value="1"/>
</dbReference>
<dbReference type="InterPro" id="IPR038109">
    <property type="entry name" value="DNA_bind_recomb_sf"/>
</dbReference>
<evidence type="ECO:0000313" key="5">
    <source>
        <dbReference type="Proteomes" id="UP000017998"/>
    </source>
</evidence>
<evidence type="ECO:0000313" key="4">
    <source>
        <dbReference type="EMBL" id="CCZ25783.1"/>
    </source>
</evidence>
<dbReference type="CDD" id="cd00338">
    <property type="entry name" value="Ser_Recombinase"/>
    <property type="match status" value="1"/>
</dbReference>
<dbReference type="InterPro" id="IPR025827">
    <property type="entry name" value="Zn_ribbon_recom_dom"/>
</dbReference>
<accession>R5QB01</accession>
<evidence type="ECO:0000259" key="2">
    <source>
        <dbReference type="PROSITE" id="PS51736"/>
    </source>
</evidence>
<dbReference type="Pfam" id="PF13408">
    <property type="entry name" value="Zn_ribbon_recom"/>
    <property type="match status" value="1"/>
</dbReference>
<evidence type="ECO:0000256" key="1">
    <source>
        <dbReference type="SAM" id="Coils"/>
    </source>
</evidence>
<evidence type="ECO:0000259" key="3">
    <source>
        <dbReference type="PROSITE" id="PS51737"/>
    </source>
</evidence>